<evidence type="ECO:0000313" key="7">
    <source>
        <dbReference type="EMBL" id="MDF0590136.1"/>
    </source>
</evidence>
<reference evidence="7 8" key="1">
    <citation type="submission" date="2023-03" db="EMBL/GenBank/DDBJ databases">
        <title>WGS of Methanotrichaceae archaeon Mx.</title>
        <authorList>
            <person name="Sorokin D.Y."/>
            <person name="Merkel A.Y."/>
        </authorList>
    </citation>
    <scope>NUCLEOTIDE SEQUENCE [LARGE SCALE GENOMIC DNA]</scope>
    <source>
        <strain evidence="7 8">Mx</strain>
    </source>
</reference>
<comment type="caution">
    <text evidence="7">The sequence shown here is derived from an EMBL/GenBank/DDBJ whole genome shotgun (WGS) entry which is preliminary data.</text>
</comment>
<dbReference type="Pfam" id="PF04019">
    <property type="entry name" value="DUF359"/>
    <property type="match status" value="1"/>
</dbReference>
<accession>A0ABT5X616</accession>
<gene>
    <name evidence="7" type="ORF">P0O15_02945</name>
</gene>
<name>A0ABT5X616_9EURY</name>
<feature type="binding site" evidence="6">
    <location>
        <position position="151"/>
    </location>
    <ligand>
        <name>GTP</name>
        <dbReference type="ChEBI" id="CHEBI:37565"/>
    </ligand>
</feature>
<sequence length="185" mass="20462">MLILRLPEEIRSELKPPLGRLFRGRGQECVGPMQDLLKPAPMVIAVGDVTTFCLLTSPGRKPEICIVDHKTKRMPVPDHVQQGIGEVEEYETVEVENPAATLTQELIEVIKDHIASDRRIKIVVDGEEDLATLPAILYAPIGSVVVYGQPDEGSVAVVVNSERKEYARSIMDRMIVEDLDGDQGH</sequence>
<dbReference type="HAMAP" id="MF_00590">
    <property type="entry name" value="Dephospho_CoA_kinase_GTP_dep"/>
    <property type="match status" value="1"/>
</dbReference>
<evidence type="ECO:0000256" key="1">
    <source>
        <dbReference type="ARBA" id="ARBA00022679"/>
    </source>
</evidence>
<dbReference type="RefSeq" id="WP_316965893.1">
    <property type="nucleotide sequence ID" value="NZ_JARFPK010000008.1"/>
</dbReference>
<dbReference type="EC" id="2.7.1.237" evidence="6"/>
<dbReference type="PIRSF" id="PIRSF006533">
    <property type="entry name" value="UCP006533"/>
    <property type="match status" value="1"/>
</dbReference>
<evidence type="ECO:0000256" key="4">
    <source>
        <dbReference type="ARBA" id="ARBA00022993"/>
    </source>
</evidence>
<dbReference type="PANTHER" id="PTHR40732">
    <property type="entry name" value="UPF0218 PROTEIN TK1697"/>
    <property type="match status" value="1"/>
</dbReference>
<dbReference type="EMBL" id="JARFPK010000008">
    <property type="protein sequence ID" value="MDF0590136.1"/>
    <property type="molecule type" value="Genomic_DNA"/>
</dbReference>
<proteinExistence type="inferred from homology"/>
<keyword evidence="4 6" id="KW-0173">Coenzyme A biosynthesis</keyword>
<feature type="binding site" evidence="6">
    <location>
        <position position="68"/>
    </location>
    <ligand>
        <name>GTP</name>
        <dbReference type="ChEBI" id="CHEBI:37565"/>
    </ligand>
</feature>
<feature type="binding site" evidence="6">
    <location>
        <position position="128"/>
    </location>
    <ligand>
        <name>GTP</name>
        <dbReference type="ChEBI" id="CHEBI:37565"/>
    </ligand>
</feature>
<organism evidence="7 8">
    <name type="scientific">Candidatus Methanocrinis natronophilus</name>
    <dbReference type="NCBI Taxonomy" id="3033396"/>
    <lineage>
        <taxon>Archaea</taxon>
        <taxon>Methanobacteriati</taxon>
        <taxon>Methanobacteriota</taxon>
        <taxon>Stenosarchaea group</taxon>
        <taxon>Methanomicrobia</taxon>
        <taxon>Methanotrichales</taxon>
        <taxon>Methanotrichaceae</taxon>
        <taxon>Methanocrinis</taxon>
    </lineage>
</organism>
<evidence type="ECO:0000313" key="8">
    <source>
        <dbReference type="Proteomes" id="UP001220010"/>
    </source>
</evidence>
<evidence type="ECO:0000256" key="2">
    <source>
        <dbReference type="ARBA" id="ARBA00022741"/>
    </source>
</evidence>
<keyword evidence="2 6" id="KW-0547">Nucleotide-binding</keyword>
<feature type="binding site" evidence="6">
    <location>
        <position position="48"/>
    </location>
    <ligand>
        <name>GTP</name>
        <dbReference type="ChEBI" id="CHEBI:37565"/>
    </ligand>
</feature>
<feature type="binding site" evidence="6">
    <location>
        <position position="49"/>
    </location>
    <ligand>
        <name>GTP</name>
        <dbReference type="ChEBI" id="CHEBI:37565"/>
    </ligand>
</feature>
<comment type="function">
    <text evidence="6">Catalyzes the GTP-dependent phosphorylation of the 3'-hydroxyl group of dephosphocoenzyme A to form coenzyme A (CoA).</text>
</comment>
<dbReference type="InterPro" id="IPR007164">
    <property type="entry name" value="GTP-dep_dephospho-CoA_kin"/>
</dbReference>
<keyword evidence="1 6" id="KW-0808">Transferase</keyword>
<comment type="similarity">
    <text evidence="6">Belongs to the GTP-dependent DPCK family.</text>
</comment>
<keyword evidence="8" id="KW-1185">Reference proteome</keyword>
<feature type="binding site" evidence="6">
    <location>
        <position position="70"/>
    </location>
    <ligand>
        <name>GTP</name>
        <dbReference type="ChEBI" id="CHEBI:37565"/>
    </ligand>
</feature>
<evidence type="ECO:0000256" key="3">
    <source>
        <dbReference type="ARBA" id="ARBA00022777"/>
    </source>
</evidence>
<comment type="pathway">
    <text evidence="6">Cofactor biosynthesis; coenzyme A biosynthesis.</text>
</comment>
<evidence type="ECO:0000256" key="5">
    <source>
        <dbReference type="ARBA" id="ARBA00023134"/>
    </source>
</evidence>
<keyword evidence="5 6" id="KW-0342">GTP-binding</keyword>
<comment type="caution">
    <text evidence="6">Lacks conserved residue(s) required for the propagation of feature annotation.</text>
</comment>
<dbReference type="Proteomes" id="UP001220010">
    <property type="component" value="Unassembled WGS sequence"/>
</dbReference>
<dbReference type="PANTHER" id="PTHR40732:SF1">
    <property type="entry name" value="GTP-DEPENDENT DEPHOSPHO-COA KINASE"/>
    <property type="match status" value="1"/>
</dbReference>
<protein>
    <recommendedName>
        <fullName evidence="6">GTP-dependent dephospho-CoA kinase</fullName>
        <ecNumber evidence="6">2.7.1.237</ecNumber>
    </recommendedName>
    <alternativeName>
        <fullName evidence="6">Dephospho-coenzyme A kinase</fullName>
        <shortName evidence="6">DPCK</shortName>
    </alternativeName>
</protein>
<comment type="catalytic activity">
    <reaction evidence="6">
        <text>3'-dephospho-CoA + GTP = GDP + CoA + H(+)</text>
        <dbReference type="Rhea" id="RHEA:61156"/>
        <dbReference type="ChEBI" id="CHEBI:15378"/>
        <dbReference type="ChEBI" id="CHEBI:37565"/>
        <dbReference type="ChEBI" id="CHEBI:57287"/>
        <dbReference type="ChEBI" id="CHEBI:57328"/>
        <dbReference type="ChEBI" id="CHEBI:58189"/>
        <dbReference type="EC" id="2.7.1.237"/>
    </reaction>
</comment>
<evidence type="ECO:0000256" key="6">
    <source>
        <dbReference type="HAMAP-Rule" id="MF_00590"/>
    </source>
</evidence>
<keyword evidence="3 6" id="KW-0418">Kinase</keyword>